<accession>A0A5B7CQ02</accession>
<name>A0A5B7CQ02_PORTR</name>
<evidence type="ECO:0000313" key="3">
    <source>
        <dbReference type="Proteomes" id="UP000324222"/>
    </source>
</evidence>
<evidence type="ECO:0000313" key="2">
    <source>
        <dbReference type="EMBL" id="MPC10881.1"/>
    </source>
</evidence>
<comment type="caution">
    <text evidence="2">The sequence shown here is derived from an EMBL/GenBank/DDBJ whole genome shotgun (WGS) entry which is preliminary data.</text>
</comment>
<dbReference type="AlphaFoldDB" id="A0A5B7CQ02"/>
<dbReference type="EMBL" id="VSRR010000135">
    <property type="protein sequence ID" value="MPC10881.1"/>
    <property type="molecule type" value="Genomic_DNA"/>
</dbReference>
<gene>
    <name evidence="2" type="ORF">E2C01_003525</name>
</gene>
<sequence length="116" mass="12999">MGSLPLGGRPGPTQGPEQVTPSSYMEVSYADNACVSIRSKVKGQGGGDGRREAWSGMRVRVCGWVEETCLHTQEVTEGCRRGKRRIPWCGQSGGGQRRRRGRRKKRRRLTRRIELT</sequence>
<dbReference type="Proteomes" id="UP000324222">
    <property type="component" value="Unassembled WGS sequence"/>
</dbReference>
<feature type="region of interest" description="Disordered" evidence="1">
    <location>
        <begin position="89"/>
        <end position="116"/>
    </location>
</feature>
<reference evidence="2 3" key="1">
    <citation type="submission" date="2019-05" db="EMBL/GenBank/DDBJ databases">
        <title>Another draft genome of Portunus trituberculatus and its Hox gene families provides insights of decapod evolution.</title>
        <authorList>
            <person name="Jeong J.-H."/>
            <person name="Song I."/>
            <person name="Kim S."/>
            <person name="Choi T."/>
            <person name="Kim D."/>
            <person name="Ryu S."/>
            <person name="Kim W."/>
        </authorList>
    </citation>
    <scope>NUCLEOTIDE SEQUENCE [LARGE SCALE GENOMIC DNA]</scope>
    <source>
        <tissue evidence="2">Muscle</tissue>
    </source>
</reference>
<evidence type="ECO:0000256" key="1">
    <source>
        <dbReference type="SAM" id="MobiDB-lite"/>
    </source>
</evidence>
<keyword evidence="3" id="KW-1185">Reference proteome</keyword>
<organism evidence="2 3">
    <name type="scientific">Portunus trituberculatus</name>
    <name type="common">Swimming crab</name>
    <name type="synonym">Neptunus trituberculatus</name>
    <dbReference type="NCBI Taxonomy" id="210409"/>
    <lineage>
        <taxon>Eukaryota</taxon>
        <taxon>Metazoa</taxon>
        <taxon>Ecdysozoa</taxon>
        <taxon>Arthropoda</taxon>
        <taxon>Crustacea</taxon>
        <taxon>Multicrustacea</taxon>
        <taxon>Malacostraca</taxon>
        <taxon>Eumalacostraca</taxon>
        <taxon>Eucarida</taxon>
        <taxon>Decapoda</taxon>
        <taxon>Pleocyemata</taxon>
        <taxon>Brachyura</taxon>
        <taxon>Eubrachyura</taxon>
        <taxon>Portunoidea</taxon>
        <taxon>Portunidae</taxon>
        <taxon>Portuninae</taxon>
        <taxon>Portunus</taxon>
    </lineage>
</organism>
<feature type="compositionally biased region" description="Basic residues" evidence="1">
    <location>
        <begin position="96"/>
        <end position="110"/>
    </location>
</feature>
<proteinExistence type="predicted"/>
<protein>
    <submittedName>
        <fullName evidence="2">Uncharacterized protein</fullName>
    </submittedName>
</protein>
<feature type="region of interest" description="Disordered" evidence="1">
    <location>
        <begin position="1"/>
        <end position="21"/>
    </location>
</feature>